<sequence>MPPPPLLQPDNQVDTFVEGQVGGGRRQPSPPPTETPTRLRARIKPMVRDTGLVQQAEYRRARLVDTQDAETRLQLPADVALPPTDSSLASRPPTPSPHTAGSSAQKDVPDIEEPLAETELDIPVTRIIPPTPINHGSLAVGGDCADASLPDQVEPGTPTSGRRTAFVNATLEEGYNDLEAILTRLIDQTSLTPQQVMDGWHKSKGRVINGTNHWNLYAKYYAKHEAQERKRLDIPADVLVTSTIRGQLYNKFKEENGEAWQEILELHDILESSKGSPQTMAHRIQSFNKIKRRLFNLLEGVSAKHGFEAALVMCGKVVNEDTSLGFVHTTAGAKKFFETRCRADEHGIIGHLKAHVYNHVSLEIVSDAFGKDANNLLPCNRESSVGHSDVSDEVNGGDGNKPECSGDEVISAIKDSITSLIQRAGGDVSKFKRSSFPWTNLLAIMGMQGLVMRGWPHSVLMPGQPRKKDAKTKGIADLTLGDRRRLHAALIDKEISVGKANSKTERRALDNSQQPVIIGAAPLADSGHARAKAATRIKKGVAHNVKTTEHVVATNHPADLPQRRVIFTNAKEDDTIIISSGTDSPPVYRPAKSKAGPKKKKTKYILVPDSSEDEAVVDVGEKVVGEGLVGEAEAYEEPGPSLKRKAKELQTSRPVKRPTLTAESKPAKVAPKKGKQCASDHAHKNAEDSSSESDFPDLITIRATGGLPGKAQSTDLARSDTMNTMCSDPFLVSPVAENPITNGVPGELKLRQVPLTTADPSSPSPKRREPCRPLTESMQQEKDVPMSEKPSIAPTPPLAVGPPPLLPSRPTIGGQEATLNNGFVGGQHGQGEWMDSSRQVGGGYVFHPPGQYLPYHGGEHGPMLPPRGTSDSRPGMPYNEAQGIYREDAYRGDPRGAYGGFYPGFLPPGTYQDMRGNVPYQNHADRPYLLGPAPYASRSPTCEPRQGNPQYLPPAPVEPTAPRASSSGAN</sequence>
<evidence type="ECO:0000256" key="1">
    <source>
        <dbReference type="SAM" id="MobiDB-lite"/>
    </source>
</evidence>
<gene>
    <name evidence="2" type="ORF">SCLCIDRAFT_29558</name>
</gene>
<feature type="region of interest" description="Disordered" evidence="1">
    <location>
        <begin position="577"/>
        <end position="600"/>
    </location>
</feature>
<protein>
    <submittedName>
        <fullName evidence="2">Uncharacterized protein</fullName>
    </submittedName>
</protein>
<feature type="region of interest" description="Disordered" evidence="1">
    <location>
        <begin position="384"/>
        <end position="403"/>
    </location>
</feature>
<dbReference type="Proteomes" id="UP000053989">
    <property type="component" value="Unassembled WGS sequence"/>
</dbReference>
<feature type="compositionally biased region" description="Basic residues" evidence="1">
    <location>
        <begin position="591"/>
        <end position="600"/>
    </location>
</feature>
<dbReference type="EMBL" id="KN822115">
    <property type="protein sequence ID" value="KIM56517.1"/>
    <property type="molecule type" value="Genomic_DNA"/>
</dbReference>
<evidence type="ECO:0000313" key="2">
    <source>
        <dbReference type="EMBL" id="KIM56517.1"/>
    </source>
</evidence>
<dbReference type="STRING" id="1036808.A0A0C2ZVJ8"/>
<feature type="compositionally biased region" description="Basic and acidic residues" evidence="1">
    <location>
        <begin position="678"/>
        <end position="687"/>
    </location>
</feature>
<feature type="region of interest" description="Disordered" evidence="1">
    <location>
        <begin position="74"/>
        <end position="108"/>
    </location>
</feature>
<dbReference type="AlphaFoldDB" id="A0A0C2ZVJ8"/>
<keyword evidence="3" id="KW-1185">Reference proteome</keyword>
<dbReference type="InParanoid" id="A0A0C2ZVJ8"/>
<dbReference type="HOGENOM" id="CLU_305685_0_0_1"/>
<proteinExistence type="predicted"/>
<dbReference type="OrthoDB" id="2675889at2759"/>
<accession>A0A0C2ZVJ8</accession>
<feature type="region of interest" description="Disordered" evidence="1">
    <location>
        <begin position="1"/>
        <end position="53"/>
    </location>
</feature>
<reference evidence="2 3" key="1">
    <citation type="submission" date="2014-04" db="EMBL/GenBank/DDBJ databases">
        <authorList>
            <consortium name="DOE Joint Genome Institute"/>
            <person name="Kuo A."/>
            <person name="Kohler A."/>
            <person name="Nagy L.G."/>
            <person name="Floudas D."/>
            <person name="Copeland A."/>
            <person name="Barry K.W."/>
            <person name="Cichocki N."/>
            <person name="Veneault-Fourrey C."/>
            <person name="LaButti K."/>
            <person name="Lindquist E.A."/>
            <person name="Lipzen A."/>
            <person name="Lundell T."/>
            <person name="Morin E."/>
            <person name="Murat C."/>
            <person name="Sun H."/>
            <person name="Tunlid A."/>
            <person name="Henrissat B."/>
            <person name="Grigoriev I.V."/>
            <person name="Hibbett D.S."/>
            <person name="Martin F."/>
            <person name="Nordberg H.P."/>
            <person name="Cantor M.N."/>
            <person name="Hua S.X."/>
        </authorList>
    </citation>
    <scope>NUCLEOTIDE SEQUENCE [LARGE SCALE GENOMIC DNA]</scope>
    <source>
        <strain evidence="2 3">Foug A</strain>
    </source>
</reference>
<name>A0A0C2ZVJ8_9AGAM</name>
<reference evidence="3" key="2">
    <citation type="submission" date="2015-01" db="EMBL/GenBank/DDBJ databases">
        <title>Evolutionary Origins and Diversification of the Mycorrhizal Mutualists.</title>
        <authorList>
            <consortium name="DOE Joint Genome Institute"/>
            <consortium name="Mycorrhizal Genomics Consortium"/>
            <person name="Kohler A."/>
            <person name="Kuo A."/>
            <person name="Nagy L.G."/>
            <person name="Floudas D."/>
            <person name="Copeland A."/>
            <person name="Barry K.W."/>
            <person name="Cichocki N."/>
            <person name="Veneault-Fourrey C."/>
            <person name="LaButti K."/>
            <person name="Lindquist E.A."/>
            <person name="Lipzen A."/>
            <person name="Lundell T."/>
            <person name="Morin E."/>
            <person name="Murat C."/>
            <person name="Riley R."/>
            <person name="Ohm R."/>
            <person name="Sun H."/>
            <person name="Tunlid A."/>
            <person name="Henrissat B."/>
            <person name="Grigoriev I.V."/>
            <person name="Hibbett D.S."/>
            <person name="Martin F."/>
        </authorList>
    </citation>
    <scope>NUCLEOTIDE SEQUENCE [LARGE SCALE GENOMIC DNA]</scope>
    <source>
        <strain evidence="3">Foug A</strain>
    </source>
</reference>
<organism evidence="2 3">
    <name type="scientific">Scleroderma citrinum Foug A</name>
    <dbReference type="NCBI Taxonomy" id="1036808"/>
    <lineage>
        <taxon>Eukaryota</taxon>
        <taxon>Fungi</taxon>
        <taxon>Dikarya</taxon>
        <taxon>Basidiomycota</taxon>
        <taxon>Agaricomycotina</taxon>
        <taxon>Agaricomycetes</taxon>
        <taxon>Agaricomycetidae</taxon>
        <taxon>Boletales</taxon>
        <taxon>Sclerodermatineae</taxon>
        <taxon>Sclerodermataceae</taxon>
        <taxon>Scleroderma</taxon>
    </lineage>
</organism>
<feature type="compositionally biased region" description="Pro residues" evidence="1">
    <location>
        <begin position="793"/>
        <end position="807"/>
    </location>
</feature>
<feature type="region of interest" description="Disordered" evidence="1">
    <location>
        <begin position="742"/>
        <end position="829"/>
    </location>
</feature>
<feature type="region of interest" description="Disordered" evidence="1">
    <location>
        <begin position="856"/>
        <end position="879"/>
    </location>
</feature>
<feature type="region of interest" description="Disordered" evidence="1">
    <location>
        <begin position="916"/>
        <end position="970"/>
    </location>
</feature>
<feature type="region of interest" description="Disordered" evidence="1">
    <location>
        <begin position="630"/>
        <end position="696"/>
    </location>
</feature>
<evidence type="ECO:0000313" key="3">
    <source>
        <dbReference type="Proteomes" id="UP000053989"/>
    </source>
</evidence>